<evidence type="ECO:0000256" key="2">
    <source>
        <dbReference type="ARBA" id="ARBA00022448"/>
    </source>
</evidence>
<dbReference type="OrthoDB" id="7014231at2"/>
<keyword evidence="4 7" id="KW-0812">Transmembrane</keyword>
<keyword evidence="3" id="KW-1003">Cell membrane</keyword>
<keyword evidence="6 7" id="KW-0472">Membrane</keyword>
<dbReference type="SUPFAM" id="SSF103473">
    <property type="entry name" value="MFS general substrate transporter"/>
    <property type="match status" value="1"/>
</dbReference>
<dbReference type="GO" id="GO:0005886">
    <property type="term" value="C:plasma membrane"/>
    <property type="evidence" value="ECO:0007669"/>
    <property type="project" value="UniProtKB-SubCell"/>
</dbReference>
<evidence type="ECO:0000313" key="14">
    <source>
        <dbReference type="Proteomes" id="UP000443000"/>
    </source>
</evidence>
<feature type="transmembrane region" description="Helical" evidence="7">
    <location>
        <begin position="268"/>
        <end position="292"/>
    </location>
</feature>
<dbReference type="Proteomes" id="UP000437970">
    <property type="component" value="Unassembled WGS sequence"/>
</dbReference>
<evidence type="ECO:0000313" key="13">
    <source>
        <dbReference type="Proteomes" id="UP000437970"/>
    </source>
</evidence>
<evidence type="ECO:0000313" key="9">
    <source>
        <dbReference type="EMBL" id="MQT25434.1"/>
    </source>
</evidence>
<comment type="caution">
    <text evidence="10">The sequence shown here is derived from an EMBL/GenBank/DDBJ whole genome shotgun (WGS) entry which is preliminary data.</text>
</comment>
<evidence type="ECO:0000256" key="5">
    <source>
        <dbReference type="ARBA" id="ARBA00022989"/>
    </source>
</evidence>
<dbReference type="EMBL" id="WIWP01000007">
    <property type="protein sequence ID" value="MQT25434.1"/>
    <property type="molecule type" value="Genomic_DNA"/>
</dbReference>
<dbReference type="PANTHER" id="PTHR42718">
    <property type="entry name" value="MAJOR FACILITATOR SUPERFAMILY MULTIDRUG TRANSPORTER MFSC"/>
    <property type="match status" value="1"/>
</dbReference>
<evidence type="ECO:0000313" key="10">
    <source>
        <dbReference type="EMBL" id="MQT79488.1"/>
    </source>
</evidence>
<dbReference type="InterPro" id="IPR036259">
    <property type="entry name" value="MFS_trans_sf"/>
</dbReference>
<dbReference type="Pfam" id="PF07690">
    <property type="entry name" value="MFS_1"/>
    <property type="match status" value="1"/>
</dbReference>
<evidence type="ECO:0000256" key="6">
    <source>
        <dbReference type="ARBA" id="ARBA00023136"/>
    </source>
</evidence>
<feature type="transmembrane region" description="Helical" evidence="7">
    <location>
        <begin position="138"/>
        <end position="158"/>
    </location>
</feature>
<dbReference type="Proteomes" id="UP000443000">
    <property type="component" value="Unassembled WGS sequence"/>
</dbReference>
<dbReference type="InterPro" id="IPR020846">
    <property type="entry name" value="MFS_dom"/>
</dbReference>
<evidence type="ECO:0000313" key="12">
    <source>
        <dbReference type="EMBL" id="MQU28503.1"/>
    </source>
</evidence>
<evidence type="ECO:0000256" key="4">
    <source>
        <dbReference type="ARBA" id="ARBA00022692"/>
    </source>
</evidence>
<evidence type="ECO:0000259" key="8">
    <source>
        <dbReference type="PROSITE" id="PS50850"/>
    </source>
</evidence>
<evidence type="ECO:0000313" key="11">
    <source>
        <dbReference type="EMBL" id="MQU16258.1"/>
    </source>
</evidence>
<feature type="domain" description="Major facilitator superfamily (MFS) profile" evidence="8">
    <location>
        <begin position="12"/>
        <end position="467"/>
    </location>
</feature>
<feature type="transmembrane region" description="Helical" evidence="7">
    <location>
        <begin position="332"/>
        <end position="352"/>
    </location>
</feature>
<feature type="transmembrane region" description="Helical" evidence="7">
    <location>
        <begin position="432"/>
        <end position="456"/>
    </location>
</feature>
<organism evidence="10">
    <name type="scientific">Pseudomonas helleri</name>
    <dbReference type="NCBI Taxonomy" id="1608996"/>
    <lineage>
        <taxon>Bacteria</taxon>
        <taxon>Pseudomonadati</taxon>
        <taxon>Pseudomonadota</taxon>
        <taxon>Gammaproteobacteria</taxon>
        <taxon>Pseudomonadales</taxon>
        <taxon>Pseudomonadaceae</taxon>
        <taxon>Pseudomonas</taxon>
    </lineage>
</organism>
<name>A0A6A7YRP6_9PSED</name>
<feature type="transmembrane region" description="Helical" evidence="7">
    <location>
        <begin position="298"/>
        <end position="320"/>
    </location>
</feature>
<dbReference type="EMBL" id="WIVT01000006">
    <property type="protein sequence ID" value="MQU16258.1"/>
    <property type="molecule type" value="Genomic_DNA"/>
</dbReference>
<proteinExistence type="predicted"/>
<dbReference type="AlphaFoldDB" id="A0A6A7YRP6"/>
<dbReference type="Gene3D" id="1.20.1720.10">
    <property type="entry name" value="Multidrug resistance protein D"/>
    <property type="match status" value="1"/>
</dbReference>
<comment type="subcellular location">
    <subcellularLocation>
        <location evidence="1">Cell membrane</location>
        <topology evidence="1">Multi-pass membrane protein</topology>
    </subcellularLocation>
</comment>
<feature type="transmembrane region" description="Helical" evidence="7">
    <location>
        <begin position="164"/>
        <end position="182"/>
    </location>
</feature>
<feature type="transmembrane region" description="Helical" evidence="7">
    <location>
        <begin position="396"/>
        <end position="420"/>
    </location>
</feature>
<evidence type="ECO:0000313" key="15">
    <source>
        <dbReference type="Proteomes" id="UP000713985"/>
    </source>
</evidence>
<feature type="transmembrane region" description="Helical" evidence="7">
    <location>
        <begin position="82"/>
        <end position="101"/>
    </location>
</feature>
<dbReference type="PROSITE" id="PS50850">
    <property type="entry name" value="MFS"/>
    <property type="match status" value="1"/>
</dbReference>
<evidence type="ECO:0000256" key="7">
    <source>
        <dbReference type="SAM" id="Phobius"/>
    </source>
</evidence>
<reference evidence="13 14" key="1">
    <citation type="submission" date="2019-10" db="EMBL/GenBank/DDBJ databases">
        <title>Evaluation of single-gene subtyping targets for Pseudomonas.</title>
        <authorList>
            <person name="Reichler S.J."/>
            <person name="Orsi R.H."/>
            <person name="Wiedmann M."/>
            <person name="Martin N.H."/>
            <person name="Murphy S.I."/>
        </authorList>
    </citation>
    <scope>NUCLEOTIDE SEQUENCE</scope>
    <source>
        <strain evidence="9 15">FSL R10-0802</strain>
        <strain evidence="11 14">FSL R10-1594</strain>
        <strain evidence="12 13">FSL R10-1984</strain>
        <strain evidence="10">FSL R10-2339</strain>
    </source>
</reference>
<feature type="transmembrane region" description="Helical" evidence="7">
    <location>
        <begin position="227"/>
        <end position="247"/>
    </location>
</feature>
<accession>A0A6A7YRP6</accession>
<dbReference type="RefSeq" id="WP_153381319.1">
    <property type="nucleotide sequence ID" value="NZ_JBITTT010000010.1"/>
</dbReference>
<dbReference type="EMBL" id="WIVW01000033">
    <property type="protein sequence ID" value="MQU28503.1"/>
    <property type="molecule type" value="Genomic_DNA"/>
</dbReference>
<evidence type="ECO:0000256" key="3">
    <source>
        <dbReference type="ARBA" id="ARBA00022475"/>
    </source>
</evidence>
<keyword evidence="15" id="KW-1185">Reference proteome</keyword>
<dbReference type="InterPro" id="IPR011701">
    <property type="entry name" value="MFS"/>
</dbReference>
<gene>
    <name evidence="11" type="ORF">GHN41_07330</name>
    <name evidence="10" type="ORF">GHN86_05330</name>
    <name evidence="9" type="ORF">GHN94_06225</name>
    <name evidence="12" type="ORF">GHO29_18665</name>
</gene>
<dbReference type="PANTHER" id="PTHR42718:SF46">
    <property type="entry name" value="BLR6921 PROTEIN"/>
    <property type="match status" value="1"/>
</dbReference>
<feature type="transmembrane region" description="Helical" evidence="7">
    <location>
        <begin position="107"/>
        <end position="126"/>
    </location>
</feature>
<dbReference type="GO" id="GO:0022857">
    <property type="term" value="F:transmembrane transporter activity"/>
    <property type="evidence" value="ECO:0007669"/>
    <property type="project" value="InterPro"/>
</dbReference>
<dbReference type="Proteomes" id="UP000713985">
    <property type="component" value="Unassembled WGS sequence"/>
</dbReference>
<keyword evidence="5 7" id="KW-1133">Transmembrane helix</keyword>
<sequence length="467" mass="50311">MNAPTRTASSAQILTVAAAFFLEVLDATVMIVAIVPMANAINASISEVTLSLATYVLALAVFTPLSGYVFNQRGLAGKFQSGVLIFFVGSWVCALSPDLYTLCFGRFIQGFGSALIVPAGRALILANTPKPLLPRTMAWLIAPALTAPMAAPYIATLMLSAGGWRLIFVFVALLAVALFIACRLLLRSLPSPVAKRTPLNRRAYALWTLFCVALFMVFVFSSTHQGYYAAMAAGWMLIGGALLTLTLRSARHTALFDLQLLNNPLFKLNLVSGSLFRISIYAFPTLLIIGLMENADAPAVFTGHCLFFIFAGNVLAKPIAVKLLTGCRHLKFFFICASLATTLSLGLFYNTPLIQEPITLWGLCFVHGCARSVQFLAYSTTSLWGIEHTRLHNATVLMSSVMQLNALIGQSVPALLAAFYNPARWLPGESDLVFFHMGLATVIVLSGITVLTAACLPSAISPPSRTQ</sequence>
<dbReference type="EMBL" id="WIWC01000005">
    <property type="protein sequence ID" value="MQT79488.1"/>
    <property type="molecule type" value="Genomic_DNA"/>
</dbReference>
<feature type="transmembrane region" description="Helical" evidence="7">
    <location>
        <begin position="203"/>
        <end position="221"/>
    </location>
</feature>
<protein>
    <submittedName>
        <fullName evidence="10">MFS transporter</fullName>
    </submittedName>
</protein>
<evidence type="ECO:0000256" key="1">
    <source>
        <dbReference type="ARBA" id="ARBA00004651"/>
    </source>
</evidence>
<feature type="transmembrane region" description="Helical" evidence="7">
    <location>
        <begin position="50"/>
        <end position="70"/>
    </location>
</feature>
<keyword evidence="2" id="KW-0813">Transport</keyword>